<dbReference type="Gene3D" id="3.30.10.20">
    <property type="match status" value="3"/>
</dbReference>
<dbReference type="InterPro" id="IPR011009">
    <property type="entry name" value="Kinase-like_dom_sf"/>
</dbReference>
<feature type="domain" description="PASTA" evidence="13">
    <location>
        <begin position="413"/>
        <end position="479"/>
    </location>
</feature>
<evidence type="ECO:0000256" key="4">
    <source>
        <dbReference type="ARBA" id="ARBA00022741"/>
    </source>
</evidence>
<evidence type="ECO:0000259" key="12">
    <source>
        <dbReference type="PROSITE" id="PS50011"/>
    </source>
</evidence>
<keyword evidence="11" id="KW-1133">Transmembrane helix</keyword>
<dbReference type="SMART" id="SM00220">
    <property type="entry name" value="S_TKc"/>
    <property type="match status" value="1"/>
</dbReference>
<dbReference type="PROSITE" id="PS50011">
    <property type="entry name" value="PROTEIN_KINASE_DOM"/>
    <property type="match status" value="1"/>
</dbReference>
<evidence type="ECO:0000256" key="3">
    <source>
        <dbReference type="ARBA" id="ARBA00022679"/>
    </source>
</evidence>
<evidence type="ECO:0000256" key="6">
    <source>
        <dbReference type="ARBA" id="ARBA00022840"/>
    </source>
</evidence>
<dbReference type="NCBIfam" id="NF033483">
    <property type="entry name" value="PknB_PASTA_kin"/>
    <property type="match status" value="1"/>
</dbReference>
<organism evidence="14 15">
    <name type="scientific">Massiliimalia timonensis</name>
    <dbReference type="NCBI Taxonomy" id="1987501"/>
    <lineage>
        <taxon>Bacteria</taxon>
        <taxon>Bacillati</taxon>
        <taxon>Bacillota</taxon>
        <taxon>Clostridia</taxon>
        <taxon>Eubacteriales</taxon>
        <taxon>Oscillospiraceae</taxon>
        <taxon>Massiliimalia</taxon>
    </lineage>
</organism>
<evidence type="ECO:0000256" key="7">
    <source>
        <dbReference type="ARBA" id="ARBA00047899"/>
    </source>
</evidence>
<dbReference type="GO" id="GO:0004674">
    <property type="term" value="F:protein serine/threonine kinase activity"/>
    <property type="evidence" value="ECO:0007669"/>
    <property type="project" value="UniProtKB-KW"/>
</dbReference>
<dbReference type="FunFam" id="1.10.510.10:FF:000021">
    <property type="entry name" value="Serine/threonine protein kinase"/>
    <property type="match status" value="1"/>
</dbReference>
<dbReference type="Pfam" id="PF03793">
    <property type="entry name" value="PASTA"/>
    <property type="match status" value="3"/>
</dbReference>
<gene>
    <name evidence="14" type="primary">pknB</name>
    <name evidence="14" type="ORF">H8702_00390</name>
</gene>
<dbReference type="PANTHER" id="PTHR43289:SF34">
    <property type="entry name" value="SERINE_THREONINE-PROTEIN KINASE YBDM-RELATED"/>
    <property type="match status" value="1"/>
</dbReference>
<feature type="domain" description="PASTA" evidence="13">
    <location>
        <begin position="482"/>
        <end position="545"/>
    </location>
</feature>
<evidence type="ECO:0000313" key="14">
    <source>
        <dbReference type="EMBL" id="MBC8609577.1"/>
    </source>
</evidence>
<dbReference type="OrthoDB" id="9788659at2"/>
<keyword evidence="3" id="KW-0808">Transferase</keyword>
<dbReference type="FunFam" id="3.30.200.20:FF:000035">
    <property type="entry name" value="Serine/threonine protein kinase Stk1"/>
    <property type="match status" value="1"/>
</dbReference>
<comment type="caution">
    <text evidence="14">The sequence shown here is derived from an EMBL/GenBank/DDBJ whole genome shotgun (WGS) entry which is preliminary data.</text>
</comment>
<keyword evidence="2" id="KW-0723">Serine/threonine-protein kinase</keyword>
<dbReference type="InterPro" id="IPR000719">
    <property type="entry name" value="Prot_kinase_dom"/>
</dbReference>
<dbReference type="Proteomes" id="UP000632659">
    <property type="component" value="Unassembled WGS sequence"/>
</dbReference>
<comment type="catalytic activity">
    <reaction evidence="8">
        <text>L-seryl-[protein] + ATP = O-phospho-L-seryl-[protein] + ADP + H(+)</text>
        <dbReference type="Rhea" id="RHEA:17989"/>
        <dbReference type="Rhea" id="RHEA-COMP:9863"/>
        <dbReference type="Rhea" id="RHEA-COMP:11604"/>
        <dbReference type="ChEBI" id="CHEBI:15378"/>
        <dbReference type="ChEBI" id="CHEBI:29999"/>
        <dbReference type="ChEBI" id="CHEBI:30616"/>
        <dbReference type="ChEBI" id="CHEBI:83421"/>
        <dbReference type="ChEBI" id="CHEBI:456216"/>
        <dbReference type="EC" id="2.7.11.1"/>
    </reaction>
</comment>
<dbReference type="PANTHER" id="PTHR43289">
    <property type="entry name" value="MITOGEN-ACTIVATED PROTEIN KINASE KINASE KINASE 20-RELATED"/>
    <property type="match status" value="1"/>
</dbReference>
<evidence type="ECO:0000256" key="1">
    <source>
        <dbReference type="ARBA" id="ARBA00012513"/>
    </source>
</evidence>
<dbReference type="RefSeq" id="WP_093988059.1">
    <property type="nucleotide sequence ID" value="NZ_FYDD01000003.1"/>
</dbReference>
<evidence type="ECO:0000256" key="2">
    <source>
        <dbReference type="ARBA" id="ARBA00022527"/>
    </source>
</evidence>
<feature type="compositionally biased region" description="Polar residues" evidence="10">
    <location>
        <begin position="611"/>
        <end position="629"/>
    </location>
</feature>
<comment type="catalytic activity">
    <reaction evidence="7">
        <text>L-threonyl-[protein] + ATP = O-phospho-L-threonyl-[protein] + ADP + H(+)</text>
        <dbReference type="Rhea" id="RHEA:46608"/>
        <dbReference type="Rhea" id="RHEA-COMP:11060"/>
        <dbReference type="Rhea" id="RHEA-COMP:11605"/>
        <dbReference type="ChEBI" id="CHEBI:15378"/>
        <dbReference type="ChEBI" id="CHEBI:30013"/>
        <dbReference type="ChEBI" id="CHEBI:30616"/>
        <dbReference type="ChEBI" id="CHEBI:61977"/>
        <dbReference type="ChEBI" id="CHEBI:456216"/>
        <dbReference type="EC" id="2.7.11.1"/>
    </reaction>
</comment>
<dbReference type="PROSITE" id="PS00108">
    <property type="entry name" value="PROTEIN_KINASE_ST"/>
    <property type="match status" value="1"/>
</dbReference>
<dbReference type="AlphaFoldDB" id="A0A8J6P9J5"/>
<proteinExistence type="predicted"/>
<feature type="binding site" evidence="9">
    <location>
        <position position="42"/>
    </location>
    <ligand>
        <name>ATP</name>
        <dbReference type="ChEBI" id="CHEBI:30616"/>
    </ligand>
</feature>
<keyword evidence="4 9" id="KW-0547">Nucleotide-binding</keyword>
<dbReference type="CDD" id="cd14014">
    <property type="entry name" value="STKc_PknB_like"/>
    <property type="match status" value="1"/>
</dbReference>
<keyword evidence="6 9" id="KW-0067">ATP-binding</keyword>
<evidence type="ECO:0000256" key="5">
    <source>
        <dbReference type="ARBA" id="ARBA00022777"/>
    </source>
</evidence>
<keyword evidence="15" id="KW-1185">Reference proteome</keyword>
<dbReference type="Gene3D" id="3.30.200.20">
    <property type="entry name" value="Phosphorylase Kinase, domain 1"/>
    <property type="match status" value="1"/>
</dbReference>
<dbReference type="Gene3D" id="1.10.510.10">
    <property type="entry name" value="Transferase(Phosphotransferase) domain 1"/>
    <property type="match status" value="1"/>
</dbReference>
<protein>
    <recommendedName>
        <fullName evidence="1">non-specific serine/threonine protein kinase</fullName>
        <ecNumber evidence="1">2.7.11.1</ecNumber>
    </recommendedName>
</protein>
<keyword evidence="11" id="KW-0472">Membrane</keyword>
<dbReference type="PROSITE" id="PS00107">
    <property type="entry name" value="PROTEIN_KINASE_ATP"/>
    <property type="match status" value="1"/>
</dbReference>
<feature type="transmembrane region" description="Helical" evidence="11">
    <location>
        <begin position="318"/>
        <end position="341"/>
    </location>
</feature>
<dbReference type="CDD" id="cd06577">
    <property type="entry name" value="PASTA_pknB"/>
    <property type="match status" value="3"/>
</dbReference>
<accession>A0A8J6P9J5</accession>
<evidence type="ECO:0000256" key="11">
    <source>
        <dbReference type="SAM" id="Phobius"/>
    </source>
</evidence>
<feature type="domain" description="PASTA" evidence="13">
    <location>
        <begin position="342"/>
        <end position="412"/>
    </location>
</feature>
<keyword evidence="11" id="KW-0812">Transmembrane</keyword>
<keyword evidence="5 14" id="KW-0418">Kinase</keyword>
<dbReference type="SMART" id="SM00740">
    <property type="entry name" value="PASTA"/>
    <property type="match status" value="3"/>
</dbReference>
<evidence type="ECO:0000259" key="13">
    <source>
        <dbReference type="PROSITE" id="PS51178"/>
    </source>
</evidence>
<feature type="region of interest" description="Disordered" evidence="10">
    <location>
        <begin position="611"/>
        <end position="671"/>
    </location>
</feature>
<sequence length="671" mass="73656">MNKYIGKRLDGRYEIRELIGIGGMADVYKAYDVTEEKIVAVKILKEEFASKEDFKRRFRNESKAIAVLSHPNIVKIFDVSFGDRVQFIVMEYVNGITLKEYIEQQGVVGWKETVHFTVQILRALQHAHDNGIVHRDIKPQNVMLLQDGTVKVMDFGIARFARDNGRTISEKAIGSVHYISPEQARGEVTDERTDIYSVGVMMFEMLTGKLPFDGDSPVAIAVKQMQAEAPAPRSLNDQIPEGLEEIVVRAMKKDPDLRYQTAAEMLRDIDEFKRNPSIVFEYKYFTDDDPKYFETDDPKFKDVDEVVVKKRVSPTMQILLAVTGAFVVIAIIALVIFFSALNNPKGDVVVPSLVGLEYEKVIADPEYTDQFEIVKEKEELSDEYEAGLICEQTPEEGKLVKEGYKIKVVVSSGLNKAPVPDVSGKTEDEARQILEDAGFTVAIVPQFNKNVEVGKVVKTDPEGNSEAKKNEVIKIYVSTGAASKEVEVPNVVGWSESKARAALDLAGFGVTVNKVDNSKPKGTVVSMTPSGVQLEGSTITLNVSTGKAPTVEMTASITVTNSSDENVKVSISAGRKSDSKTVKAGGTGQFTINFTAEEGKDVTVSVSAGEYSSSKTITASEGGSVNINLNIPKKEKPEPEPEPDPSPSEPDTSQPDTSVPDTSVPQQDDED</sequence>
<dbReference type="Pfam" id="PF00069">
    <property type="entry name" value="Pkinase"/>
    <property type="match status" value="1"/>
</dbReference>
<dbReference type="GO" id="GO:0005524">
    <property type="term" value="F:ATP binding"/>
    <property type="evidence" value="ECO:0007669"/>
    <property type="project" value="UniProtKB-UniRule"/>
</dbReference>
<feature type="domain" description="Protein kinase" evidence="12">
    <location>
        <begin position="13"/>
        <end position="278"/>
    </location>
</feature>
<feature type="compositionally biased region" description="Polar residues" evidence="10">
    <location>
        <begin position="657"/>
        <end position="671"/>
    </location>
</feature>
<evidence type="ECO:0000256" key="10">
    <source>
        <dbReference type="SAM" id="MobiDB-lite"/>
    </source>
</evidence>
<dbReference type="EMBL" id="JACRTL010000001">
    <property type="protein sequence ID" value="MBC8609577.1"/>
    <property type="molecule type" value="Genomic_DNA"/>
</dbReference>
<dbReference type="InterPro" id="IPR008271">
    <property type="entry name" value="Ser/Thr_kinase_AS"/>
</dbReference>
<evidence type="ECO:0000256" key="9">
    <source>
        <dbReference type="PROSITE-ProRule" id="PRU10141"/>
    </source>
</evidence>
<dbReference type="PROSITE" id="PS51178">
    <property type="entry name" value="PASTA"/>
    <property type="match status" value="3"/>
</dbReference>
<dbReference type="InterPro" id="IPR005543">
    <property type="entry name" value="PASTA_dom"/>
</dbReference>
<evidence type="ECO:0000313" key="15">
    <source>
        <dbReference type="Proteomes" id="UP000632659"/>
    </source>
</evidence>
<dbReference type="EC" id="2.7.11.1" evidence="1"/>
<evidence type="ECO:0000256" key="8">
    <source>
        <dbReference type="ARBA" id="ARBA00048679"/>
    </source>
</evidence>
<dbReference type="SUPFAM" id="SSF56112">
    <property type="entry name" value="Protein kinase-like (PK-like)"/>
    <property type="match status" value="1"/>
</dbReference>
<dbReference type="InterPro" id="IPR017441">
    <property type="entry name" value="Protein_kinase_ATP_BS"/>
</dbReference>
<reference evidence="14" key="1">
    <citation type="submission" date="2020-08" db="EMBL/GenBank/DDBJ databases">
        <title>Genome public.</title>
        <authorList>
            <person name="Liu C."/>
            <person name="Sun Q."/>
        </authorList>
    </citation>
    <scope>NUCLEOTIDE SEQUENCE</scope>
    <source>
        <strain evidence="14">NSJ-15</strain>
    </source>
</reference>
<name>A0A8J6P9J5_9FIRM</name>